<keyword evidence="4 7" id="KW-0732">Signal</keyword>
<dbReference type="GO" id="GO:0005886">
    <property type="term" value="C:plasma membrane"/>
    <property type="evidence" value="ECO:0007669"/>
    <property type="project" value="TreeGrafter"/>
</dbReference>
<gene>
    <name evidence="9" type="primary">ccmH</name>
    <name evidence="9" type="ORF">AWB69_07481</name>
</gene>
<dbReference type="GO" id="GO:0046872">
    <property type="term" value="F:metal ion binding"/>
    <property type="evidence" value="ECO:0007669"/>
    <property type="project" value="UniProtKB-KW"/>
</dbReference>
<dbReference type="InterPro" id="IPR051263">
    <property type="entry name" value="C-type_cytochrome_biogenesis"/>
</dbReference>
<evidence type="ECO:0000256" key="3">
    <source>
        <dbReference type="ARBA" id="ARBA00022723"/>
    </source>
</evidence>
<sequence>MNRIVVGLLVVLWCVSVKGEGSASTSAGIIETASGNPEVAARIRRLESSFRCLVCQNETIADSTADLAADLRMNIHEQVQQGATDAQIREYMVTRYGDFVLYDPPFKTLTWVLWLGPFVLLALAFGVLIGIVIHRRNLTAPPLTDLQRQRARRLLGTRS</sequence>
<dbReference type="GO" id="GO:0017004">
    <property type="term" value="P:cytochrome complex assembly"/>
    <property type="evidence" value="ECO:0007669"/>
    <property type="project" value="UniProtKB-KW"/>
</dbReference>
<name>A0A158JB71_9BURK</name>
<evidence type="ECO:0000256" key="7">
    <source>
        <dbReference type="RuleBase" id="RU364112"/>
    </source>
</evidence>
<comment type="function">
    <text evidence="7">Possible subunit of a heme lyase.</text>
</comment>
<dbReference type="InterPro" id="IPR038297">
    <property type="entry name" value="CcmH/CycL/NrfF/Ccl2_sf"/>
</dbReference>
<comment type="similarity">
    <text evidence="1 7">Belongs to the CcmH/CycL/Ccl2/NrfF family.</text>
</comment>
<evidence type="ECO:0000313" key="10">
    <source>
        <dbReference type="Proteomes" id="UP000054683"/>
    </source>
</evidence>
<keyword evidence="7" id="KW-0812">Transmembrane</keyword>
<dbReference type="FunFam" id="1.10.8.640:FF:000001">
    <property type="entry name" value="Cytochrome c-type biogenesis protein"/>
    <property type="match status" value="1"/>
</dbReference>
<organism evidence="9 10">
    <name type="scientific">Caballeronia udeis</name>
    <dbReference type="NCBI Taxonomy" id="1232866"/>
    <lineage>
        <taxon>Bacteria</taxon>
        <taxon>Pseudomonadati</taxon>
        <taxon>Pseudomonadota</taxon>
        <taxon>Betaproteobacteria</taxon>
        <taxon>Burkholderiales</taxon>
        <taxon>Burkholderiaceae</taxon>
        <taxon>Caballeronia</taxon>
    </lineage>
</organism>
<keyword evidence="6 7" id="KW-0408">Iron</keyword>
<dbReference type="PANTHER" id="PTHR47870:SF1">
    <property type="entry name" value="CYTOCHROME C-TYPE BIOGENESIS PROTEIN CCMH"/>
    <property type="match status" value="1"/>
</dbReference>
<evidence type="ECO:0000259" key="8">
    <source>
        <dbReference type="Pfam" id="PF03918"/>
    </source>
</evidence>
<accession>A0A158JB71</accession>
<keyword evidence="5" id="KW-0201">Cytochrome c-type biogenesis</keyword>
<evidence type="ECO:0000256" key="2">
    <source>
        <dbReference type="ARBA" id="ARBA00022617"/>
    </source>
</evidence>
<evidence type="ECO:0000313" key="9">
    <source>
        <dbReference type="EMBL" id="SAL66162.1"/>
    </source>
</evidence>
<dbReference type="AlphaFoldDB" id="A0A158JB71"/>
<evidence type="ECO:0000256" key="6">
    <source>
        <dbReference type="ARBA" id="ARBA00023004"/>
    </source>
</evidence>
<proteinExistence type="inferred from homology"/>
<evidence type="ECO:0000256" key="4">
    <source>
        <dbReference type="ARBA" id="ARBA00022729"/>
    </source>
</evidence>
<dbReference type="EMBL" id="FCOK02000078">
    <property type="protein sequence ID" value="SAL66162.1"/>
    <property type="molecule type" value="Genomic_DNA"/>
</dbReference>
<dbReference type="OrthoDB" id="9804975at2"/>
<keyword evidence="7" id="KW-1133">Transmembrane helix</keyword>
<dbReference type="CDD" id="cd16378">
    <property type="entry name" value="CcmH_N"/>
    <property type="match status" value="1"/>
</dbReference>
<dbReference type="InterPro" id="IPR005616">
    <property type="entry name" value="CcmH/CycL/Ccl2/NrfF_N"/>
</dbReference>
<protein>
    <recommendedName>
        <fullName evidence="7">Cytochrome c-type biogenesis protein</fullName>
    </recommendedName>
</protein>
<dbReference type="RefSeq" id="WP_062890668.1">
    <property type="nucleotide sequence ID" value="NZ_FCOK02000078.1"/>
</dbReference>
<dbReference type="Pfam" id="PF03918">
    <property type="entry name" value="CcmH"/>
    <property type="match status" value="1"/>
</dbReference>
<feature type="transmembrane region" description="Helical" evidence="7">
    <location>
        <begin position="111"/>
        <end position="133"/>
    </location>
</feature>
<dbReference type="PANTHER" id="PTHR47870">
    <property type="entry name" value="CYTOCHROME C-TYPE BIOGENESIS PROTEIN CCMH"/>
    <property type="match status" value="1"/>
</dbReference>
<evidence type="ECO:0000256" key="5">
    <source>
        <dbReference type="ARBA" id="ARBA00022748"/>
    </source>
</evidence>
<reference evidence="9 10" key="1">
    <citation type="submission" date="2016-01" db="EMBL/GenBank/DDBJ databases">
        <authorList>
            <person name="Oliw E.H."/>
        </authorList>
    </citation>
    <scope>NUCLEOTIDE SEQUENCE [LARGE SCALE GENOMIC DNA]</scope>
    <source>
        <strain evidence="9">LMG 27134</strain>
    </source>
</reference>
<evidence type="ECO:0000256" key="1">
    <source>
        <dbReference type="ARBA" id="ARBA00010342"/>
    </source>
</evidence>
<feature type="domain" description="CcmH/CycL/Ccl2/NrfF N-terminal" evidence="8">
    <location>
        <begin position="31"/>
        <end position="155"/>
    </location>
</feature>
<dbReference type="Proteomes" id="UP000054683">
    <property type="component" value="Unassembled WGS sequence"/>
</dbReference>
<keyword evidence="7" id="KW-0472">Membrane</keyword>
<keyword evidence="3 7" id="KW-0479">Metal-binding</keyword>
<dbReference type="Gene3D" id="1.10.8.640">
    <property type="entry name" value="Cytochrome C biogenesis protein"/>
    <property type="match status" value="1"/>
</dbReference>
<keyword evidence="2 7" id="KW-0349">Heme</keyword>